<dbReference type="Gene3D" id="3.30.1130.10">
    <property type="match status" value="1"/>
</dbReference>
<keyword evidence="7" id="KW-0289">Folate biosynthesis</keyword>
<dbReference type="GO" id="GO:0046656">
    <property type="term" value="P:folic acid biosynthetic process"/>
    <property type="evidence" value="ECO:0007669"/>
    <property type="project" value="UniProtKB-KW"/>
</dbReference>
<evidence type="ECO:0000256" key="1">
    <source>
        <dbReference type="ARBA" id="ARBA00001353"/>
    </source>
</evidence>
<keyword evidence="8" id="KW-0456">Lyase</keyword>
<dbReference type="PANTHER" id="PTHR42844">
    <property type="entry name" value="DIHYDRONEOPTERIN ALDOLASE 1-RELATED"/>
    <property type="match status" value="1"/>
</dbReference>
<dbReference type="EC" id="4.2.3.153" evidence="5"/>
<dbReference type="Pfam" id="PF02152">
    <property type="entry name" value="FolB"/>
    <property type="match status" value="1"/>
</dbReference>
<dbReference type="GO" id="GO:0004150">
    <property type="term" value="F:dihydroneopterin aldolase activity"/>
    <property type="evidence" value="ECO:0007669"/>
    <property type="project" value="UniProtKB-EC"/>
</dbReference>
<evidence type="ECO:0000256" key="10">
    <source>
        <dbReference type="ARBA" id="ARBA00032523"/>
    </source>
</evidence>
<evidence type="ECO:0000256" key="9">
    <source>
        <dbReference type="ARBA" id="ARBA00023270"/>
    </source>
</evidence>
<reference evidence="14 15" key="1">
    <citation type="submission" date="2018-08" db="EMBL/GenBank/DDBJ databases">
        <title>Fulvimarina sp. 85, whole genome shotgun sequence.</title>
        <authorList>
            <person name="Tuo L."/>
        </authorList>
    </citation>
    <scope>NUCLEOTIDE SEQUENCE [LARGE SCALE GENOMIC DNA]</scope>
    <source>
        <strain evidence="14 15">85</strain>
    </source>
</reference>
<keyword evidence="15" id="KW-1185">Reference proteome</keyword>
<comment type="caution">
    <text evidence="14">The sequence shown here is derived from an EMBL/GenBank/DDBJ whole genome shotgun (WGS) entry which is preliminary data.</text>
</comment>
<dbReference type="RefSeq" id="WP_116682319.1">
    <property type="nucleotide sequence ID" value="NZ_QURL01000002.1"/>
</dbReference>
<evidence type="ECO:0000256" key="2">
    <source>
        <dbReference type="ARBA" id="ARBA00003810"/>
    </source>
</evidence>
<sequence length="379" mass="40048">MIRFLASVATPEEALVALAGGADVIDLKEPSDGALGAVSPDVIERTIAAVGGRRPVSAVAGNLPMRPESVRRAIEERLSADFVKIGLFPAGREETEAVIAAARDYSERSLLIAVMFADGAPDLGLVTLLRDAGFSGVMLDTMDKGSGGLLRHMSLAKLHEFVGAARDANLMTGLAGSLEAPDIQRLGVLGPDFLGFRSALTRNARDSEIDEAKVAEIAGLIAGLGRPASPVPSHANAKLSDADLPGAAAPGAGATEGDTIFVRDFVLPLEIGAYAHEYGRRQDVRFSVDATIDPIPSDARTMGDIYSYDVIIDAIRALAESGHTVLVEELASRLAETVLADRRVRRVRVKVEKLDLGPGAVGVEIVRPAPHRESRSRRK</sequence>
<dbReference type="PANTHER" id="PTHR42844:SF1">
    <property type="entry name" value="DIHYDRONEOPTERIN ALDOLASE 1-RELATED"/>
    <property type="match status" value="1"/>
</dbReference>
<evidence type="ECO:0000313" key="14">
    <source>
        <dbReference type="EMBL" id="RFC65422.1"/>
    </source>
</evidence>
<dbReference type="InterPro" id="IPR006156">
    <property type="entry name" value="Dihydroneopterin_aldolase"/>
</dbReference>
<dbReference type="SUPFAM" id="SSF55620">
    <property type="entry name" value="Tetrahydrobiopterin biosynthesis enzymes-like"/>
    <property type="match status" value="1"/>
</dbReference>
<keyword evidence="9" id="KW-0704">Schiff base</keyword>
<accession>A0A371X869</accession>
<evidence type="ECO:0000313" key="15">
    <source>
        <dbReference type="Proteomes" id="UP000264310"/>
    </source>
</evidence>
<dbReference type="InterPro" id="IPR007565">
    <property type="entry name" value="4HFCP_synth"/>
</dbReference>
<evidence type="ECO:0000256" key="3">
    <source>
        <dbReference type="ARBA" id="ARBA00005013"/>
    </source>
</evidence>
<dbReference type="SUPFAM" id="SSF51366">
    <property type="entry name" value="Ribulose-phoshate binding barrel"/>
    <property type="match status" value="1"/>
</dbReference>
<evidence type="ECO:0000259" key="13">
    <source>
        <dbReference type="SMART" id="SM00905"/>
    </source>
</evidence>
<dbReference type="OrthoDB" id="7580479at2"/>
<dbReference type="Pfam" id="PF04476">
    <property type="entry name" value="4HFCP_synth"/>
    <property type="match status" value="1"/>
</dbReference>
<evidence type="ECO:0000256" key="6">
    <source>
        <dbReference type="ARBA" id="ARBA00013043"/>
    </source>
</evidence>
<protein>
    <recommendedName>
        <fullName evidence="10">4-(hydroxymethyl)-2-furancarboxaldehyde-phosphate synthase</fullName>
        <ecNumber evidence="6">4.1.2.25</ecNumber>
        <ecNumber evidence="5">4.2.3.153</ecNumber>
    </recommendedName>
    <alternativeName>
        <fullName evidence="11">7,8-dihydroneopterin aldolase</fullName>
    </alternativeName>
</protein>
<dbReference type="SMART" id="SM00905">
    <property type="entry name" value="FolB"/>
    <property type="match status" value="1"/>
</dbReference>
<name>A0A371X869_9HYPH</name>
<dbReference type="AlphaFoldDB" id="A0A371X869"/>
<comment type="similarity">
    <text evidence="4">Belongs to the DHNA family.</text>
</comment>
<comment type="catalytic activity">
    <reaction evidence="12">
        <text>2 D-glyceraldehyde 3-phosphate = 4-(hydroxymethyl)-2-furancarboxaldehyde phosphate + phosphate + 2 H2O</text>
        <dbReference type="Rhea" id="RHEA:43536"/>
        <dbReference type="ChEBI" id="CHEBI:15377"/>
        <dbReference type="ChEBI" id="CHEBI:43474"/>
        <dbReference type="ChEBI" id="CHEBI:59776"/>
        <dbReference type="ChEBI" id="CHEBI:83407"/>
        <dbReference type="EC" id="4.2.3.153"/>
    </reaction>
</comment>
<evidence type="ECO:0000256" key="4">
    <source>
        <dbReference type="ARBA" id="ARBA00005708"/>
    </source>
</evidence>
<comment type="function">
    <text evidence="2">Catalyzes the formation of 4-(hydroxymethyl)-2-furancarboxaldehyde phosphate (4-HFC-P) from two molecules of glyceraldehyde-3-P (GA-3-P).</text>
</comment>
<evidence type="ECO:0000256" key="12">
    <source>
        <dbReference type="ARBA" id="ARBA00047628"/>
    </source>
</evidence>
<dbReference type="GO" id="GO:0005737">
    <property type="term" value="C:cytoplasm"/>
    <property type="evidence" value="ECO:0007669"/>
    <property type="project" value="TreeGrafter"/>
</dbReference>
<dbReference type="Proteomes" id="UP000264310">
    <property type="component" value="Unassembled WGS sequence"/>
</dbReference>
<organism evidence="14 15">
    <name type="scientific">Fulvimarina endophytica</name>
    <dbReference type="NCBI Taxonomy" id="2293836"/>
    <lineage>
        <taxon>Bacteria</taxon>
        <taxon>Pseudomonadati</taxon>
        <taxon>Pseudomonadota</taxon>
        <taxon>Alphaproteobacteria</taxon>
        <taxon>Hyphomicrobiales</taxon>
        <taxon>Aurantimonadaceae</taxon>
        <taxon>Fulvimarina</taxon>
    </lineage>
</organism>
<proteinExistence type="inferred from homology"/>
<dbReference type="InterPro" id="IPR043133">
    <property type="entry name" value="GTP-CH-I_C/QueF"/>
</dbReference>
<dbReference type="InterPro" id="IPR011060">
    <property type="entry name" value="RibuloseP-bd_barrel"/>
</dbReference>
<gene>
    <name evidence="14" type="ORF">DYI37_06275</name>
</gene>
<evidence type="ECO:0000256" key="5">
    <source>
        <dbReference type="ARBA" id="ARBA00012553"/>
    </source>
</evidence>
<feature type="domain" description="Dihydroneopterin aldolase/epimerase" evidence="13">
    <location>
        <begin position="260"/>
        <end position="367"/>
    </location>
</feature>
<evidence type="ECO:0000256" key="11">
    <source>
        <dbReference type="ARBA" id="ARBA00032903"/>
    </source>
</evidence>
<dbReference type="EMBL" id="QURL01000002">
    <property type="protein sequence ID" value="RFC65422.1"/>
    <property type="molecule type" value="Genomic_DNA"/>
</dbReference>
<evidence type="ECO:0000256" key="7">
    <source>
        <dbReference type="ARBA" id="ARBA00022909"/>
    </source>
</evidence>
<comment type="pathway">
    <text evidence="3">Cofactor biosynthesis; tetrahydrofolate biosynthesis; 2-amino-4-hydroxy-6-hydroxymethyl-7,8-dihydropteridine diphosphate from 7,8-dihydroneopterin triphosphate: step 3/4.</text>
</comment>
<evidence type="ECO:0000256" key="8">
    <source>
        <dbReference type="ARBA" id="ARBA00023239"/>
    </source>
</evidence>
<dbReference type="InterPro" id="IPR006157">
    <property type="entry name" value="FolB_dom"/>
</dbReference>
<comment type="catalytic activity">
    <reaction evidence="1">
        <text>7,8-dihydroneopterin = 6-hydroxymethyl-7,8-dihydropterin + glycolaldehyde</text>
        <dbReference type="Rhea" id="RHEA:10540"/>
        <dbReference type="ChEBI" id="CHEBI:17001"/>
        <dbReference type="ChEBI" id="CHEBI:17071"/>
        <dbReference type="ChEBI" id="CHEBI:44841"/>
        <dbReference type="EC" id="4.1.2.25"/>
    </reaction>
</comment>
<dbReference type="EC" id="4.1.2.25" evidence="6"/>